<reference evidence="4" key="1">
    <citation type="submission" date="2016-10" db="EMBL/GenBank/DDBJ databases">
        <authorList>
            <person name="Varghese N."/>
            <person name="Submissions S."/>
        </authorList>
    </citation>
    <scope>NUCLEOTIDE SEQUENCE [LARGE SCALE GENOMIC DNA]</scope>
    <source>
        <strain evidence="4">OR362-8,ATCC BAA-1266,JCM 13504</strain>
    </source>
</reference>
<dbReference type="InterPro" id="IPR036514">
    <property type="entry name" value="SGNH_hydro_sf"/>
</dbReference>
<gene>
    <name evidence="3" type="ORF">SAMN04515668_2919</name>
</gene>
<dbReference type="STRING" id="1227077.SAMN04515668_2919"/>
<evidence type="ECO:0000259" key="1">
    <source>
        <dbReference type="Pfam" id="PF13472"/>
    </source>
</evidence>
<dbReference type="Pfam" id="PF13472">
    <property type="entry name" value="Lipase_GDSL_2"/>
    <property type="match status" value="1"/>
</dbReference>
<protein>
    <submittedName>
        <fullName evidence="3">Por secretion system C-terminal sorting domain-containing protein</fullName>
    </submittedName>
</protein>
<evidence type="ECO:0000313" key="4">
    <source>
        <dbReference type="Proteomes" id="UP000199029"/>
    </source>
</evidence>
<dbReference type="GO" id="GO:0004622">
    <property type="term" value="F:phosphatidylcholine lysophospholipase activity"/>
    <property type="evidence" value="ECO:0007669"/>
    <property type="project" value="TreeGrafter"/>
</dbReference>
<dbReference type="InterPro" id="IPR026444">
    <property type="entry name" value="Secre_tail"/>
</dbReference>
<dbReference type="SUPFAM" id="SSF52266">
    <property type="entry name" value="SGNH hydrolase"/>
    <property type="match status" value="1"/>
</dbReference>
<keyword evidence="4" id="KW-1185">Reference proteome</keyword>
<sequence length="420" mass="46070">MRKRTTSIIAPGTRSFGLLLVSCLLLMFFGFSPTQSHAQVRIMPLGNSITNGTKDYNSYRRSLWHKLQAGGYRVDFVGSQSTNKEGFLPPNPDFDLDHEGHAGWKADELLQKIGGWAASHRPDVLLLHAGTNDVRMGQKATDTRDELGQIIDKVRQTNPNVKVLLAQIIPTRSVFPYENAGILELNSLLPALAAQKNTAQSPVVIVDQYTGMRTVEDMYDGIHPNELGEEKMAVRWYEKLQQILPSPNPLPVELVQFTAKAARTGVQLDWATATERNNAGFTVERSVTGTAFTAVGQVEGHGTSSSRHSYSLLDAQAPAEPLLYYRLRQTDLDGTDTFSEVVSVVPSASATLVLSPVPTEKLLVVSGLLANDEITIWNISGQVVQRQPTAAARMELDVSGLPGGVYFVRAGLQRARFVKF</sequence>
<dbReference type="InterPro" id="IPR013783">
    <property type="entry name" value="Ig-like_fold"/>
</dbReference>
<dbReference type="Gene3D" id="2.60.40.10">
    <property type="entry name" value="Immunoglobulins"/>
    <property type="match status" value="1"/>
</dbReference>
<dbReference type="OrthoDB" id="9786188at2"/>
<feature type="domain" description="Secretion system C-terminal sorting" evidence="2">
    <location>
        <begin position="356"/>
        <end position="410"/>
    </location>
</feature>
<dbReference type="Proteomes" id="UP000199029">
    <property type="component" value="Unassembled WGS sequence"/>
</dbReference>
<dbReference type="Pfam" id="PF18962">
    <property type="entry name" value="Por_Secre_tail"/>
    <property type="match status" value="1"/>
</dbReference>
<organism evidence="3 4">
    <name type="scientific">Hymenobacter arizonensis</name>
    <name type="common">Siccationidurans arizonensis</name>
    <dbReference type="NCBI Taxonomy" id="1227077"/>
    <lineage>
        <taxon>Bacteria</taxon>
        <taxon>Pseudomonadati</taxon>
        <taxon>Bacteroidota</taxon>
        <taxon>Cytophagia</taxon>
        <taxon>Cytophagales</taxon>
        <taxon>Hymenobacteraceae</taxon>
        <taxon>Hymenobacter</taxon>
    </lineage>
</organism>
<evidence type="ECO:0000313" key="3">
    <source>
        <dbReference type="EMBL" id="SFQ53950.1"/>
    </source>
</evidence>
<dbReference type="PANTHER" id="PTHR30383:SF2">
    <property type="entry name" value="CELLULOSE-BINDING PROTEIN"/>
    <property type="match status" value="1"/>
</dbReference>
<dbReference type="InterPro" id="IPR051532">
    <property type="entry name" value="Ester_Hydrolysis_Enzymes"/>
</dbReference>
<feature type="domain" description="SGNH hydrolase-type esterase" evidence="1">
    <location>
        <begin position="45"/>
        <end position="230"/>
    </location>
</feature>
<dbReference type="AlphaFoldDB" id="A0A1I5ZBZ9"/>
<accession>A0A1I5ZBZ9</accession>
<dbReference type="CDD" id="cd01833">
    <property type="entry name" value="XynB_like"/>
    <property type="match status" value="1"/>
</dbReference>
<dbReference type="Gene3D" id="3.40.50.1110">
    <property type="entry name" value="SGNH hydrolase"/>
    <property type="match status" value="1"/>
</dbReference>
<proteinExistence type="predicted"/>
<dbReference type="EMBL" id="FOXS01000003">
    <property type="protein sequence ID" value="SFQ53950.1"/>
    <property type="molecule type" value="Genomic_DNA"/>
</dbReference>
<dbReference type="PANTHER" id="PTHR30383">
    <property type="entry name" value="THIOESTERASE 1/PROTEASE 1/LYSOPHOSPHOLIPASE L1"/>
    <property type="match status" value="1"/>
</dbReference>
<name>A0A1I5ZBZ9_HYMAR</name>
<dbReference type="InterPro" id="IPR013830">
    <property type="entry name" value="SGNH_hydro"/>
</dbReference>
<evidence type="ECO:0000259" key="2">
    <source>
        <dbReference type="Pfam" id="PF18962"/>
    </source>
</evidence>
<dbReference type="NCBIfam" id="TIGR04183">
    <property type="entry name" value="Por_Secre_tail"/>
    <property type="match status" value="1"/>
</dbReference>